<dbReference type="Proteomes" id="UP000092247">
    <property type="component" value="Unassembled WGS sequence"/>
</dbReference>
<dbReference type="Gene3D" id="1.20.58.2180">
    <property type="match status" value="1"/>
</dbReference>
<proteinExistence type="predicted"/>
<reference evidence="3 4" key="1">
    <citation type="submission" date="2016-06" db="EMBL/GenBank/DDBJ databases">
        <authorList>
            <person name="Kjaerup R.B."/>
            <person name="Dalgaard T.S."/>
            <person name="Juul-Madsen H.R."/>
        </authorList>
    </citation>
    <scope>NUCLEOTIDE SEQUENCE [LARGE SCALE GENOMIC DNA]</scope>
    <source>
        <strain evidence="3 4">GCSL-Mp3</strain>
    </source>
</reference>
<feature type="chain" id="PRO_5008609881" evidence="1">
    <location>
        <begin position="22"/>
        <end position="362"/>
    </location>
</feature>
<keyword evidence="1" id="KW-0732">Signal</keyword>
<dbReference type="PANTHER" id="PTHR30535">
    <property type="entry name" value="VITAMIN B12-BINDING PROTEIN"/>
    <property type="match status" value="1"/>
</dbReference>
<dbReference type="RefSeq" id="WP_067420442.1">
    <property type="nucleotide sequence ID" value="NZ_LZEX01000001.1"/>
</dbReference>
<dbReference type="GO" id="GO:0071281">
    <property type="term" value="P:cellular response to iron ion"/>
    <property type="evidence" value="ECO:0007669"/>
    <property type="project" value="TreeGrafter"/>
</dbReference>
<dbReference type="InterPro" id="IPR002491">
    <property type="entry name" value="ABC_transptr_periplasmic_BD"/>
</dbReference>
<protein>
    <submittedName>
        <fullName evidence="3">ABC transporter substrate-binding protein</fullName>
    </submittedName>
</protein>
<name>A0A1B8HP50_9GAMM</name>
<dbReference type="PANTHER" id="PTHR30535:SF34">
    <property type="entry name" value="MOLYBDATE-BINDING PROTEIN MOLA"/>
    <property type="match status" value="1"/>
</dbReference>
<dbReference type="Gene3D" id="3.40.50.1980">
    <property type="entry name" value="Nitrogenase molybdenum iron protein domain"/>
    <property type="match status" value="2"/>
</dbReference>
<sequence length="362" mass="40104">MITNVFKLTPALLLICTTAYATPEGAVIFTDMSQQPIQLAAPAERIVVIPIPAASMLAGVDESSRKLVGMHPFAGVAAREGMLGVMFPDVLSVRSDMVGNDFAPNVEALLSVQPDLVWQWGHRGDDIIAPMRNAGLTVATLDYGKEAYTQEWLTLMGKTLGKNDKVAGLITWRNQVIAQLKNSVAAIPESEQPRVLYLSHFKQSIQTFGAASHNNADFALAGGISLNRDLTGPRTLNIEQILVWDPQIILLGNFEAGLAPSDIYNNPMLSDVTAVKNKRVYKLPIGGFIWDAPNQETPLYWQWLAQIFHPESAAFPLRDEIRLRYQQLYNYTLSEQEIDRILHLDLNRSGRDYLTLMGKSDA</sequence>
<evidence type="ECO:0000313" key="4">
    <source>
        <dbReference type="Proteomes" id="UP000092247"/>
    </source>
</evidence>
<feature type="signal peptide" evidence="1">
    <location>
        <begin position="1"/>
        <end position="21"/>
    </location>
</feature>
<evidence type="ECO:0000256" key="1">
    <source>
        <dbReference type="SAM" id="SignalP"/>
    </source>
</evidence>
<dbReference type="Pfam" id="PF01497">
    <property type="entry name" value="Peripla_BP_2"/>
    <property type="match status" value="1"/>
</dbReference>
<organism evidence="3 4">
    <name type="scientific">Morganella psychrotolerans</name>
    <dbReference type="NCBI Taxonomy" id="368603"/>
    <lineage>
        <taxon>Bacteria</taxon>
        <taxon>Pseudomonadati</taxon>
        <taxon>Pseudomonadota</taxon>
        <taxon>Gammaproteobacteria</taxon>
        <taxon>Enterobacterales</taxon>
        <taxon>Morganellaceae</taxon>
        <taxon>Morganella</taxon>
    </lineage>
</organism>
<gene>
    <name evidence="3" type="ORF">AYY17_00515</name>
</gene>
<evidence type="ECO:0000259" key="2">
    <source>
        <dbReference type="PROSITE" id="PS50983"/>
    </source>
</evidence>
<evidence type="ECO:0000313" key="3">
    <source>
        <dbReference type="EMBL" id="OBU11275.1"/>
    </source>
</evidence>
<dbReference type="PROSITE" id="PS50983">
    <property type="entry name" value="FE_B12_PBP"/>
    <property type="match status" value="1"/>
</dbReference>
<dbReference type="EMBL" id="LZEX01000001">
    <property type="protein sequence ID" value="OBU11275.1"/>
    <property type="molecule type" value="Genomic_DNA"/>
</dbReference>
<dbReference type="STRING" id="368603.AYY16_04365"/>
<dbReference type="InterPro" id="IPR050902">
    <property type="entry name" value="ABC_Transporter_SBP"/>
</dbReference>
<comment type="caution">
    <text evidence="3">The sequence shown here is derived from an EMBL/GenBank/DDBJ whole genome shotgun (WGS) entry which is preliminary data.</text>
</comment>
<dbReference type="AlphaFoldDB" id="A0A1B8HP50"/>
<feature type="domain" description="Fe/B12 periplasmic-binding" evidence="2">
    <location>
        <begin position="45"/>
        <end position="312"/>
    </location>
</feature>
<accession>A0A1B8HP50</accession>
<dbReference type="SUPFAM" id="SSF53807">
    <property type="entry name" value="Helical backbone' metal receptor"/>
    <property type="match status" value="1"/>
</dbReference>